<comment type="similarity">
    <text evidence="1">Belongs to the PrpD family.</text>
</comment>
<dbReference type="Pfam" id="PF19305">
    <property type="entry name" value="MmgE_PrpD_C"/>
    <property type="match status" value="1"/>
</dbReference>
<dbReference type="STRING" id="1137993.SAMN05660209_02930"/>
<dbReference type="Pfam" id="PF03972">
    <property type="entry name" value="MmgE_PrpD_N"/>
    <property type="match status" value="1"/>
</dbReference>
<dbReference type="EMBL" id="FNOT01000007">
    <property type="protein sequence ID" value="SDY46641.1"/>
    <property type="molecule type" value="Genomic_DNA"/>
</dbReference>
<dbReference type="InterPro" id="IPR045336">
    <property type="entry name" value="MmgE_PrpD_N"/>
</dbReference>
<keyword evidence="5" id="KW-1185">Reference proteome</keyword>
<name>A0A1H3K3B0_9ACTN</name>
<organism evidence="4 5">
    <name type="scientific">Geodermatophilus africanus</name>
    <dbReference type="NCBI Taxonomy" id="1137993"/>
    <lineage>
        <taxon>Bacteria</taxon>
        <taxon>Bacillati</taxon>
        <taxon>Actinomycetota</taxon>
        <taxon>Actinomycetes</taxon>
        <taxon>Geodermatophilales</taxon>
        <taxon>Geodermatophilaceae</taxon>
        <taxon>Geodermatophilus</taxon>
    </lineage>
</organism>
<dbReference type="PANTHER" id="PTHR16943">
    <property type="entry name" value="2-METHYLCITRATE DEHYDRATASE-RELATED"/>
    <property type="match status" value="1"/>
</dbReference>
<reference evidence="5" key="1">
    <citation type="submission" date="2016-10" db="EMBL/GenBank/DDBJ databases">
        <authorList>
            <person name="Varghese N."/>
            <person name="Submissions S."/>
        </authorList>
    </citation>
    <scope>NUCLEOTIDE SEQUENCE [LARGE SCALE GENOMIC DNA]</scope>
    <source>
        <strain evidence="5">DSM 45422</strain>
    </source>
</reference>
<dbReference type="GO" id="GO:0016829">
    <property type="term" value="F:lyase activity"/>
    <property type="evidence" value="ECO:0007669"/>
    <property type="project" value="InterPro"/>
</dbReference>
<feature type="domain" description="MmgE/PrpD C-terminal" evidence="3">
    <location>
        <begin position="265"/>
        <end position="420"/>
    </location>
</feature>
<dbReference type="RefSeq" id="WP_091157654.1">
    <property type="nucleotide sequence ID" value="NZ_FNOT01000007.1"/>
</dbReference>
<evidence type="ECO:0000259" key="3">
    <source>
        <dbReference type="Pfam" id="PF19305"/>
    </source>
</evidence>
<dbReference type="InterPro" id="IPR042188">
    <property type="entry name" value="MmgE/PrpD_sf_2"/>
</dbReference>
<accession>A0A1H3K3B0</accession>
<evidence type="ECO:0000256" key="1">
    <source>
        <dbReference type="ARBA" id="ARBA00006174"/>
    </source>
</evidence>
<dbReference type="Gene3D" id="3.30.1330.120">
    <property type="entry name" value="2-methylcitrate dehydratase PrpD"/>
    <property type="match status" value="1"/>
</dbReference>
<dbReference type="SUPFAM" id="SSF103378">
    <property type="entry name" value="2-methylcitrate dehydratase PrpD"/>
    <property type="match status" value="1"/>
</dbReference>
<feature type="domain" description="MmgE/PrpD N-terminal" evidence="2">
    <location>
        <begin position="12"/>
        <end position="224"/>
    </location>
</feature>
<dbReference type="AlphaFoldDB" id="A0A1H3K3B0"/>
<dbReference type="InterPro" id="IPR045337">
    <property type="entry name" value="MmgE_PrpD_C"/>
</dbReference>
<dbReference type="Gene3D" id="1.10.4100.10">
    <property type="entry name" value="2-methylcitrate dehydratase PrpD"/>
    <property type="match status" value="1"/>
</dbReference>
<dbReference type="InterPro" id="IPR036148">
    <property type="entry name" value="MmgE/PrpD_sf"/>
</dbReference>
<sequence>MTALDDERAAALGAFATGLRLEDVPGEVTDFARLLLLDTLGALLGGLRYPAVRRLARALPSGGSLPSGRLLTLGAAATWLDADSGGSAHPQGGRLPPVPTAHPAPHVLPVLLDAAARGPVGDRRLLEAFLAATEVGMRAGGASSLRPGLHPHGVHGPGSAALAAVLLDGGTAAEATSAFLLGSSQPVAATLAVPMGGGTVRNAWTGLGVCAGVLAARRAQQGVVVRPGTFSALFDGAVCTDLSPALLADDLGRRWEVVDSYLKPYACARWLHPALDAVRAALAGTGADAGDIAAVEVATFAFAASLSDAEVRSDMHARFSLPWCVATLLVDGGVDAASFLPEGLARPAVGELARRVAVTEEPAYSAALPDERPTRVTVRLRDGSVHTAEVRNARGNPADPLSGAEVAAKFARNVGDLVPAPLVERAVAALSRGPAAGDDDVLARLTRGVLADLEAG</sequence>
<dbReference type="InterPro" id="IPR005656">
    <property type="entry name" value="MmgE_PrpD"/>
</dbReference>
<evidence type="ECO:0000313" key="4">
    <source>
        <dbReference type="EMBL" id="SDY46641.1"/>
    </source>
</evidence>
<dbReference type="Proteomes" id="UP000198921">
    <property type="component" value="Unassembled WGS sequence"/>
</dbReference>
<dbReference type="OrthoDB" id="9797528at2"/>
<evidence type="ECO:0000313" key="5">
    <source>
        <dbReference type="Proteomes" id="UP000198921"/>
    </source>
</evidence>
<dbReference type="InterPro" id="IPR042183">
    <property type="entry name" value="MmgE/PrpD_sf_1"/>
</dbReference>
<gene>
    <name evidence="4" type="ORF">SAMN05660209_02930</name>
</gene>
<proteinExistence type="inferred from homology"/>
<protein>
    <submittedName>
        <fullName evidence="4">2-methylcitrate dehydratase PrpD</fullName>
    </submittedName>
</protein>
<dbReference type="PANTHER" id="PTHR16943:SF8">
    <property type="entry name" value="2-METHYLCITRATE DEHYDRATASE"/>
    <property type="match status" value="1"/>
</dbReference>
<evidence type="ECO:0000259" key="2">
    <source>
        <dbReference type="Pfam" id="PF03972"/>
    </source>
</evidence>